<dbReference type="EMBL" id="JBHUEE010000005">
    <property type="protein sequence ID" value="MFD1718446.1"/>
    <property type="molecule type" value="Genomic_DNA"/>
</dbReference>
<feature type="signal peptide" evidence="1">
    <location>
        <begin position="1"/>
        <end position="19"/>
    </location>
</feature>
<dbReference type="PANTHER" id="PTHR41349:SF1">
    <property type="entry name" value="PROTEIN CBG08683"/>
    <property type="match status" value="1"/>
</dbReference>
<gene>
    <name evidence="3" type="ORF">ACFSE6_11405</name>
</gene>
<accession>A0ABW4L4D1</accession>
<evidence type="ECO:0000313" key="4">
    <source>
        <dbReference type="Proteomes" id="UP001597277"/>
    </source>
</evidence>
<dbReference type="PANTHER" id="PTHR41349">
    <property type="match status" value="1"/>
</dbReference>
<evidence type="ECO:0000256" key="1">
    <source>
        <dbReference type="SAM" id="SignalP"/>
    </source>
</evidence>
<organism evidence="3 4">
    <name type="scientific">Georgenia deserti</name>
    <dbReference type="NCBI Taxonomy" id="2093781"/>
    <lineage>
        <taxon>Bacteria</taxon>
        <taxon>Bacillati</taxon>
        <taxon>Actinomycetota</taxon>
        <taxon>Actinomycetes</taxon>
        <taxon>Micrococcales</taxon>
        <taxon>Bogoriellaceae</taxon>
        <taxon>Georgenia</taxon>
    </lineage>
</organism>
<protein>
    <submittedName>
        <fullName evidence="3">Endonuclease/exonuclease/phosphatase family protein</fullName>
    </submittedName>
</protein>
<dbReference type="InterPro" id="IPR005135">
    <property type="entry name" value="Endo/exonuclease/phosphatase"/>
</dbReference>
<dbReference type="Proteomes" id="UP001597277">
    <property type="component" value="Unassembled WGS sequence"/>
</dbReference>
<comment type="caution">
    <text evidence="3">The sequence shown here is derived from an EMBL/GenBank/DDBJ whole genome shotgun (WGS) entry which is preliminary data.</text>
</comment>
<evidence type="ECO:0000259" key="2">
    <source>
        <dbReference type="Pfam" id="PF03372"/>
    </source>
</evidence>
<feature type="chain" id="PRO_5046087067" evidence="1">
    <location>
        <begin position="20"/>
        <end position="333"/>
    </location>
</feature>
<dbReference type="InterPro" id="IPR036691">
    <property type="entry name" value="Endo/exonu/phosph_ase_sf"/>
</dbReference>
<dbReference type="Pfam" id="PF03372">
    <property type="entry name" value="Exo_endo_phos"/>
    <property type="match status" value="1"/>
</dbReference>
<sequence>MNLRGTALAGLLTTATVLAAAPAAAEPPPHAGPPTEVRVLAWNIYHGGLDDTWEDAANRDAVIEQIVDVAPDVFFSVETYGAGEAITAGLEESTGEDWTGVQITPSSTGDDNLWLFTHFDVDTVFPAPSGDEETDAFHIGGARVIAGDGRVINAFTMWSNYTDPWVGDLIEANAQDVAAGREPAVPASEIVAADRRQTAFVADFLDYVGTHAAPHEPVLMGGDLNTVPAGDWAARWAHCADHAGLSYDLNATEQFTDAGFVDTFRAANPDVCEAPGMTWSPRLEMMTPDRIDFVYARGKVVQVRDARTIDERVGTGAEFPSDHAAVVADLRIK</sequence>
<name>A0ABW4L4D1_9MICO</name>
<keyword evidence="3" id="KW-0540">Nuclease</keyword>
<keyword evidence="3" id="KW-0378">Hydrolase</keyword>
<dbReference type="Gene3D" id="3.60.10.10">
    <property type="entry name" value="Endonuclease/exonuclease/phosphatase"/>
    <property type="match status" value="1"/>
</dbReference>
<dbReference type="RefSeq" id="WP_388006747.1">
    <property type="nucleotide sequence ID" value="NZ_JBHUEE010000005.1"/>
</dbReference>
<reference evidence="4" key="1">
    <citation type="journal article" date="2019" name="Int. J. Syst. Evol. Microbiol.">
        <title>The Global Catalogue of Microorganisms (GCM) 10K type strain sequencing project: providing services to taxonomists for standard genome sequencing and annotation.</title>
        <authorList>
            <consortium name="The Broad Institute Genomics Platform"/>
            <consortium name="The Broad Institute Genome Sequencing Center for Infectious Disease"/>
            <person name="Wu L."/>
            <person name="Ma J."/>
        </authorList>
    </citation>
    <scope>NUCLEOTIDE SEQUENCE [LARGE SCALE GENOMIC DNA]</scope>
    <source>
        <strain evidence="4">JCM 17130</strain>
    </source>
</reference>
<dbReference type="SUPFAM" id="SSF56219">
    <property type="entry name" value="DNase I-like"/>
    <property type="match status" value="1"/>
</dbReference>
<keyword evidence="3" id="KW-0255">Endonuclease</keyword>
<keyword evidence="4" id="KW-1185">Reference proteome</keyword>
<feature type="domain" description="Endonuclease/exonuclease/phosphatase" evidence="2">
    <location>
        <begin position="41"/>
        <end position="323"/>
    </location>
</feature>
<evidence type="ECO:0000313" key="3">
    <source>
        <dbReference type="EMBL" id="MFD1718446.1"/>
    </source>
</evidence>
<keyword evidence="1" id="KW-0732">Signal</keyword>
<dbReference type="GO" id="GO:0004519">
    <property type="term" value="F:endonuclease activity"/>
    <property type="evidence" value="ECO:0007669"/>
    <property type="project" value="UniProtKB-KW"/>
</dbReference>
<proteinExistence type="predicted"/>